<dbReference type="Proteomes" id="UP000318199">
    <property type="component" value="Unassembled WGS sequence"/>
</dbReference>
<organism evidence="4 5">
    <name type="scientific">Caenimonas sedimenti</name>
    <dbReference type="NCBI Taxonomy" id="2596921"/>
    <lineage>
        <taxon>Bacteria</taxon>
        <taxon>Pseudomonadati</taxon>
        <taxon>Pseudomonadota</taxon>
        <taxon>Betaproteobacteria</taxon>
        <taxon>Burkholderiales</taxon>
        <taxon>Comamonadaceae</taxon>
        <taxon>Caenimonas</taxon>
    </lineage>
</organism>
<proteinExistence type="inferred from homology"/>
<dbReference type="InterPro" id="IPR028082">
    <property type="entry name" value="Peripla_BP_I"/>
</dbReference>
<evidence type="ECO:0000256" key="1">
    <source>
        <dbReference type="ARBA" id="ARBA00010062"/>
    </source>
</evidence>
<evidence type="ECO:0000313" key="5">
    <source>
        <dbReference type="Proteomes" id="UP000318199"/>
    </source>
</evidence>
<dbReference type="InterPro" id="IPR028081">
    <property type="entry name" value="Leu-bd"/>
</dbReference>
<dbReference type="AlphaFoldDB" id="A0A562ZRK5"/>
<keyword evidence="5" id="KW-1185">Reference proteome</keyword>
<dbReference type="PANTHER" id="PTHR47235:SF1">
    <property type="entry name" value="BLR6548 PROTEIN"/>
    <property type="match status" value="1"/>
</dbReference>
<evidence type="ECO:0000256" key="2">
    <source>
        <dbReference type="ARBA" id="ARBA00022729"/>
    </source>
</evidence>
<keyword evidence="2" id="KW-0732">Signal</keyword>
<reference evidence="4 5" key="1">
    <citation type="submission" date="2019-07" db="EMBL/GenBank/DDBJ databases">
        <title>Caenimonas sedimenti sp. nov., isolated from activated sludge.</title>
        <authorList>
            <person name="Xu J."/>
        </authorList>
    </citation>
    <scope>NUCLEOTIDE SEQUENCE [LARGE SCALE GENOMIC DNA]</scope>
    <source>
        <strain evidence="4 5">HX-9-20</strain>
    </source>
</reference>
<accession>A0A562ZRK5</accession>
<dbReference type="Gene3D" id="3.40.50.2300">
    <property type="match status" value="2"/>
</dbReference>
<protein>
    <submittedName>
        <fullName evidence="4">ABC transporter substrate-binding protein</fullName>
    </submittedName>
</protein>
<dbReference type="CDD" id="cd06326">
    <property type="entry name" value="PBP1_ABC_ligand_binding-like"/>
    <property type="match status" value="1"/>
</dbReference>
<dbReference type="OrthoDB" id="8856407at2"/>
<name>A0A562ZRK5_9BURK</name>
<feature type="domain" description="Leucine-binding protein" evidence="3">
    <location>
        <begin position="141"/>
        <end position="479"/>
    </location>
</feature>
<comment type="similarity">
    <text evidence="1">Belongs to the leucine-binding protein family.</text>
</comment>
<dbReference type="EMBL" id="VOBQ01000011">
    <property type="protein sequence ID" value="TWO70794.1"/>
    <property type="molecule type" value="Genomic_DNA"/>
</dbReference>
<dbReference type="Pfam" id="PF13458">
    <property type="entry name" value="Peripla_BP_6"/>
    <property type="match status" value="1"/>
</dbReference>
<sequence>MRSCQAARVARAAATSCTRALKRSCSGVRLPVSAWGEMRSGVGFMGGSLEALRVPQRTGAFFAMDASAPGFHSRIHDGHRVPAMRPAAGCVGGRVYFLRAAMETTEMNRRDFVLAAAAGTLATPLLAARTEPGVTDTEILLGQSAVLTGPLSPGALALQGGARIAFEDANAKGIHGRRIKLLALDDAFDPARAQTNYRALVQEHKVFACVLGVGGLPTLAGLPVLREANVPLIAPAGVVDSVRDKTQGSAYYTRASQQREADALVSHFATLGMQKVAVAHIATPGGQEVLGQVQEAITRRGLQFAGSAGVAPDGSNTAEAGKALAAAGAQAVILFLSGPSAAAVMKGVWALGAAPSFYGMSILAGDVTARLLGEQSKGLAVSQVMPYPWDAANADANGYRKACEKAGVPVGYHSYEGYLAGGVVAEALRKAGRDLTRERLHASLRALKMRLGGVDYDFTNGRHTGTQFVELVRVRADGKFVR</sequence>
<comment type="caution">
    <text evidence="4">The sequence shown here is derived from an EMBL/GenBank/DDBJ whole genome shotgun (WGS) entry which is preliminary data.</text>
</comment>
<gene>
    <name evidence="4" type="ORF">FN976_14720</name>
</gene>
<evidence type="ECO:0000259" key="3">
    <source>
        <dbReference type="Pfam" id="PF13458"/>
    </source>
</evidence>
<dbReference type="PANTHER" id="PTHR47235">
    <property type="entry name" value="BLR6548 PROTEIN"/>
    <property type="match status" value="1"/>
</dbReference>
<dbReference type="SUPFAM" id="SSF53822">
    <property type="entry name" value="Periplasmic binding protein-like I"/>
    <property type="match status" value="1"/>
</dbReference>
<evidence type="ECO:0000313" key="4">
    <source>
        <dbReference type="EMBL" id="TWO70794.1"/>
    </source>
</evidence>